<protein>
    <submittedName>
        <fullName evidence="10">Putative transporter subunit: permease component of ABC superfamily</fullName>
    </submittedName>
</protein>
<evidence type="ECO:0000256" key="2">
    <source>
        <dbReference type="ARBA" id="ARBA00007783"/>
    </source>
</evidence>
<comment type="subcellular location">
    <subcellularLocation>
        <location evidence="1">Cell membrane</location>
        <topology evidence="1">Multi-pass membrane protein</topology>
    </subcellularLocation>
</comment>
<accession>A0A212KZY7</accession>
<evidence type="ECO:0000256" key="8">
    <source>
        <dbReference type="SAM" id="Phobius"/>
    </source>
</evidence>
<dbReference type="PANTHER" id="PTHR30294:SF29">
    <property type="entry name" value="MULTIDRUG ABC TRANSPORTER PERMEASE YBHS-RELATED"/>
    <property type="match status" value="1"/>
</dbReference>
<feature type="transmembrane region" description="Helical" evidence="8">
    <location>
        <begin position="258"/>
        <end position="281"/>
    </location>
</feature>
<keyword evidence="3" id="KW-0813">Transport</keyword>
<evidence type="ECO:0000256" key="6">
    <source>
        <dbReference type="ARBA" id="ARBA00022989"/>
    </source>
</evidence>
<sequence>MKQNLWLRQLLALVRKEFQQIVRDPSSYLVAGVLPFVFLLLFGYGITLDAGILRLAVLNESGGRHSLDLAADFAHSPWFSTRGVSGMDEAARLMRDSEVQGILVFRQDFDAALERGGVGELQVLVDGSEPNTAQYIQSYSQGLVTRWQTTALPGGVAAEPPIIVQPRFWFNPAAKSVQFLVPGAITVIMTLIGTLLTSLVFAREWERGTMEAMFATPVSRMQLLLGKLIPYFCMGMFSMALCATAAVLLFAVPFRGSLWILLLLSSVFMLSALGQGLLISVSLRGQLVAAEAGLFSGFLPALLLSGFVFDINSMPPVLQAITRLLPASYFNTCLRTIFLTGDVWAIFGPSLAFMGLLAAILLGLVYKNLVKRLDV</sequence>
<name>A0A212KZY7_9BACT</name>
<dbReference type="PROSITE" id="PS51012">
    <property type="entry name" value="ABC_TM2"/>
    <property type="match status" value="1"/>
</dbReference>
<evidence type="ECO:0000256" key="4">
    <source>
        <dbReference type="ARBA" id="ARBA00022475"/>
    </source>
</evidence>
<evidence type="ECO:0000313" key="10">
    <source>
        <dbReference type="EMBL" id="SCM70884.1"/>
    </source>
</evidence>
<dbReference type="InterPro" id="IPR051449">
    <property type="entry name" value="ABC-2_transporter_component"/>
</dbReference>
<feature type="transmembrane region" description="Helical" evidence="8">
    <location>
        <begin position="288"/>
        <end position="309"/>
    </location>
</feature>
<dbReference type="Gene3D" id="3.40.1710.10">
    <property type="entry name" value="abc type-2 transporter like domain"/>
    <property type="match status" value="1"/>
</dbReference>
<dbReference type="PANTHER" id="PTHR30294">
    <property type="entry name" value="MEMBRANE COMPONENT OF ABC TRANSPORTER YHHJ-RELATED"/>
    <property type="match status" value="1"/>
</dbReference>
<reference evidence="10" key="1">
    <citation type="submission" date="2016-08" db="EMBL/GenBank/DDBJ databases">
        <authorList>
            <person name="Seilhamer J.J."/>
        </authorList>
    </citation>
    <scope>NUCLEOTIDE SEQUENCE</scope>
    <source>
        <strain evidence="10">86-1</strain>
    </source>
</reference>
<feature type="domain" description="ABC transmembrane type-2" evidence="9">
    <location>
        <begin position="133"/>
        <end position="372"/>
    </location>
</feature>
<evidence type="ECO:0000256" key="7">
    <source>
        <dbReference type="ARBA" id="ARBA00023136"/>
    </source>
</evidence>
<dbReference type="GO" id="GO:0005886">
    <property type="term" value="C:plasma membrane"/>
    <property type="evidence" value="ECO:0007669"/>
    <property type="project" value="UniProtKB-SubCell"/>
</dbReference>
<dbReference type="EMBL" id="FMJC01000001">
    <property type="protein sequence ID" value="SCM70884.1"/>
    <property type="molecule type" value="Genomic_DNA"/>
</dbReference>
<evidence type="ECO:0000259" key="9">
    <source>
        <dbReference type="PROSITE" id="PS51012"/>
    </source>
</evidence>
<evidence type="ECO:0000256" key="1">
    <source>
        <dbReference type="ARBA" id="ARBA00004651"/>
    </source>
</evidence>
<proteinExistence type="inferred from homology"/>
<evidence type="ECO:0000256" key="5">
    <source>
        <dbReference type="ARBA" id="ARBA00022692"/>
    </source>
</evidence>
<dbReference type="GO" id="GO:0140359">
    <property type="term" value="F:ABC-type transporter activity"/>
    <property type="evidence" value="ECO:0007669"/>
    <property type="project" value="InterPro"/>
</dbReference>
<keyword evidence="6 8" id="KW-1133">Transmembrane helix</keyword>
<feature type="transmembrane region" description="Helical" evidence="8">
    <location>
        <begin position="228"/>
        <end position="252"/>
    </location>
</feature>
<dbReference type="AlphaFoldDB" id="A0A212KZY7"/>
<dbReference type="RefSeq" id="WP_179979518.1">
    <property type="nucleotide sequence ID" value="NZ_LT608333.1"/>
</dbReference>
<dbReference type="InterPro" id="IPR047817">
    <property type="entry name" value="ABC2_TM_bact-type"/>
</dbReference>
<keyword evidence="4" id="KW-1003">Cell membrane</keyword>
<evidence type="ECO:0000256" key="3">
    <source>
        <dbReference type="ARBA" id="ARBA00022448"/>
    </source>
</evidence>
<keyword evidence="7 8" id="KW-0472">Membrane</keyword>
<feature type="transmembrane region" description="Helical" evidence="8">
    <location>
        <begin position="179"/>
        <end position="202"/>
    </location>
</feature>
<comment type="similarity">
    <text evidence="2">Belongs to the ABC-2 integral membrane protein family.</text>
</comment>
<keyword evidence="5 8" id="KW-0812">Transmembrane</keyword>
<organism evidence="10">
    <name type="scientific">uncultured Desulfovibrio sp</name>
    <dbReference type="NCBI Taxonomy" id="167968"/>
    <lineage>
        <taxon>Bacteria</taxon>
        <taxon>Pseudomonadati</taxon>
        <taxon>Thermodesulfobacteriota</taxon>
        <taxon>Desulfovibrionia</taxon>
        <taxon>Desulfovibrionales</taxon>
        <taxon>Desulfovibrionaceae</taxon>
        <taxon>Desulfovibrio</taxon>
        <taxon>environmental samples</taxon>
    </lineage>
</organism>
<dbReference type="Pfam" id="PF12698">
    <property type="entry name" value="ABC2_membrane_3"/>
    <property type="match status" value="1"/>
</dbReference>
<feature type="transmembrane region" description="Helical" evidence="8">
    <location>
        <begin position="28"/>
        <end position="46"/>
    </location>
</feature>
<gene>
    <name evidence="10" type="primary">ybhS</name>
    <name evidence="10" type="ORF">KL86DES1_10698</name>
</gene>
<dbReference type="InterPro" id="IPR013525">
    <property type="entry name" value="ABC2_TM"/>
</dbReference>
<feature type="transmembrane region" description="Helical" evidence="8">
    <location>
        <begin position="344"/>
        <end position="366"/>
    </location>
</feature>